<reference evidence="2" key="1">
    <citation type="journal article" date="2012" name="Proc. Natl. Acad. Sci. U.S.A.">
        <title>Antigenic diversity is generated by distinct evolutionary mechanisms in African trypanosome species.</title>
        <authorList>
            <person name="Jackson A.P."/>
            <person name="Berry A."/>
            <person name="Aslett M."/>
            <person name="Allison H.C."/>
            <person name="Burton P."/>
            <person name="Vavrova-Anderson J."/>
            <person name="Brown R."/>
            <person name="Browne H."/>
            <person name="Corton N."/>
            <person name="Hauser H."/>
            <person name="Gamble J."/>
            <person name="Gilderthorp R."/>
            <person name="Marcello L."/>
            <person name="McQuillan J."/>
            <person name="Otto T.D."/>
            <person name="Quail M.A."/>
            <person name="Sanders M.J."/>
            <person name="van Tonder A."/>
            <person name="Ginger M.L."/>
            <person name="Field M.C."/>
            <person name="Barry J.D."/>
            <person name="Hertz-Fowler C."/>
            <person name="Berriman M."/>
        </authorList>
    </citation>
    <scope>NUCLEOTIDE SEQUENCE</scope>
    <source>
        <strain evidence="2">IL3000</strain>
    </source>
</reference>
<evidence type="ECO:0000256" key="1">
    <source>
        <dbReference type="SAM" id="MobiDB-lite"/>
    </source>
</evidence>
<proteinExistence type="predicted"/>
<feature type="compositionally biased region" description="Polar residues" evidence="1">
    <location>
        <begin position="111"/>
        <end position="123"/>
    </location>
</feature>
<feature type="compositionally biased region" description="Basic and acidic residues" evidence="1">
    <location>
        <begin position="1"/>
        <end position="30"/>
    </location>
</feature>
<dbReference type="AlphaFoldDB" id="G0V1N8"/>
<evidence type="ECO:0000313" key="2">
    <source>
        <dbReference type="EMBL" id="CCC95559.1"/>
    </source>
</evidence>
<protein>
    <submittedName>
        <fullName evidence="2">Uncharacterized protein</fullName>
    </submittedName>
</protein>
<sequence>MQTRRPSWEEKNMHSVDSTKSKAASRDPRKVTRQGNALEVRVDKKMAAGSKALPSTHTIFNKKSLRHTTAVSSGAVRQAVGSSARTLQWRPGRLQPSLLKYLRGYEERQSSSKSNAVPVSNNAGHPPPWPWERGSETQAPPLPKL</sequence>
<gene>
    <name evidence="2" type="ORF">TCIL3000_11_10310</name>
</gene>
<feature type="region of interest" description="Disordered" evidence="1">
    <location>
        <begin position="1"/>
        <end position="55"/>
    </location>
</feature>
<name>G0V1N8_TRYCI</name>
<feature type="region of interest" description="Disordered" evidence="1">
    <location>
        <begin position="105"/>
        <end position="145"/>
    </location>
</feature>
<accession>G0V1N8</accession>
<organism evidence="2">
    <name type="scientific">Trypanosoma congolense (strain IL3000)</name>
    <dbReference type="NCBI Taxonomy" id="1068625"/>
    <lineage>
        <taxon>Eukaryota</taxon>
        <taxon>Discoba</taxon>
        <taxon>Euglenozoa</taxon>
        <taxon>Kinetoplastea</taxon>
        <taxon>Metakinetoplastina</taxon>
        <taxon>Trypanosomatida</taxon>
        <taxon>Trypanosomatidae</taxon>
        <taxon>Trypanosoma</taxon>
        <taxon>Nannomonas</taxon>
    </lineage>
</organism>
<dbReference type="EMBL" id="HE575324">
    <property type="protein sequence ID" value="CCC95559.1"/>
    <property type="molecule type" value="Genomic_DNA"/>
</dbReference>